<accession>A0ACC2I1T1</accession>
<evidence type="ECO:0000313" key="2">
    <source>
        <dbReference type="Proteomes" id="UP001153331"/>
    </source>
</evidence>
<name>A0ACC2I1T1_9PLEO</name>
<evidence type="ECO:0000313" key="1">
    <source>
        <dbReference type="EMBL" id="KAJ8109287.1"/>
    </source>
</evidence>
<gene>
    <name evidence="1" type="ORF">OPT61_g7575</name>
</gene>
<organism evidence="1 2">
    <name type="scientific">Boeremia exigua</name>
    <dbReference type="NCBI Taxonomy" id="749465"/>
    <lineage>
        <taxon>Eukaryota</taxon>
        <taxon>Fungi</taxon>
        <taxon>Dikarya</taxon>
        <taxon>Ascomycota</taxon>
        <taxon>Pezizomycotina</taxon>
        <taxon>Dothideomycetes</taxon>
        <taxon>Pleosporomycetidae</taxon>
        <taxon>Pleosporales</taxon>
        <taxon>Pleosporineae</taxon>
        <taxon>Didymellaceae</taxon>
        <taxon>Boeremia</taxon>
    </lineage>
</organism>
<protein>
    <submittedName>
        <fullName evidence="1">Uncharacterized protein</fullName>
    </submittedName>
</protein>
<comment type="caution">
    <text evidence="1">The sequence shown here is derived from an EMBL/GenBank/DDBJ whole genome shotgun (WGS) entry which is preliminary data.</text>
</comment>
<dbReference type="Proteomes" id="UP001153331">
    <property type="component" value="Unassembled WGS sequence"/>
</dbReference>
<sequence length="85" mass="9356">MRNTRISLAFTLPPILALISAMPHAYQQAVDADANANDDFWARKPIHTTDLMAGKPSMTVEPPATYTQTPTVARIRTSNGEMNEL</sequence>
<proteinExistence type="predicted"/>
<reference evidence="1" key="1">
    <citation type="submission" date="2022-11" db="EMBL/GenBank/DDBJ databases">
        <title>Genome Sequence of Boeremia exigua.</title>
        <authorList>
            <person name="Buettner E."/>
        </authorList>
    </citation>
    <scope>NUCLEOTIDE SEQUENCE</scope>
    <source>
        <strain evidence="1">CU02</strain>
    </source>
</reference>
<dbReference type="EMBL" id="JAPHNI010000631">
    <property type="protein sequence ID" value="KAJ8109287.1"/>
    <property type="molecule type" value="Genomic_DNA"/>
</dbReference>
<keyword evidence="2" id="KW-1185">Reference proteome</keyword>